<comment type="subcellular location">
    <subcellularLocation>
        <location evidence="1">Endoplasmic reticulum</location>
    </subcellularLocation>
</comment>
<keyword evidence="8" id="KW-0653">Protein transport</keyword>
<dbReference type="EMBL" id="HBHK01001697">
    <property type="protein sequence ID" value="CAD9664475.1"/>
    <property type="molecule type" value="Transcribed_RNA"/>
</dbReference>
<evidence type="ECO:0000313" key="12">
    <source>
        <dbReference type="EMBL" id="CAD9664475.1"/>
    </source>
</evidence>
<dbReference type="Gene3D" id="1.25.40.1030">
    <property type="match status" value="1"/>
</dbReference>
<dbReference type="PANTHER" id="PTHR13923">
    <property type="entry name" value="SEC31-RELATED PROTEIN"/>
    <property type="match status" value="1"/>
</dbReference>
<dbReference type="PROSITE" id="PS00678">
    <property type="entry name" value="WD_REPEATS_1"/>
    <property type="match status" value="1"/>
</dbReference>
<dbReference type="InterPro" id="IPR024298">
    <property type="entry name" value="Sec16_Sec23-bd"/>
</dbReference>
<evidence type="ECO:0000259" key="11">
    <source>
        <dbReference type="Pfam" id="PF12931"/>
    </source>
</evidence>
<evidence type="ECO:0000256" key="9">
    <source>
        <dbReference type="PROSITE-ProRule" id="PRU00221"/>
    </source>
</evidence>
<evidence type="ECO:0000256" key="4">
    <source>
        <dbReference type="ARBA" id="ARBA00022574"/>
    </source>
</evidence>
<keyword evidence="4 9" id="KW-0853">WD repeat</keyword>
<reference evidence="12" key="1">
    <citation type="submission" date="2021-01" db="EMBL/GenBank/DDBJ databases">
        <authorList>
            <person name="Corre E."/>
            <person name="Pelletier E."/>
            <person name="Niang G."/>
            <person name="Scheremetjew M."/>
            <person name="Finn R."/>
            <person name="Kale V."/>
            <person name="Holt S."/>
            <person name="Cochrane G."/>
            <person name="Meng A."/>
            <person name="Brown T."/>
            <person name="Cohen L."/>
        </authorList>
    </citation>
    <scope>NUCLEOTIDE SEQUENCE</scope>
    <source>
        <strain evidence="12">NY070348D</strain>
    </source>
</reference>
<dbReference type="InterPro" id="IPR040251">
    <property type="entry name" value="SEC31-like"/>
</dbReference>
<evidence type="ECO:0000256" key="8">
    <source>
        <dbReference type="ARBA" id="ARBA00022927"/>
    </source>
</evidence>
<feature type="compositionally biased region" description="Low complexity" evidence="10">
    <location>
        <begin position="585"/>
        <end position="599"/>
    </location>
</feature>
<name>A0A7S2W3A2_9STRA</name>
<gene>
    <name evidence="12" type="ORF">QSP1433_LOCUS1033</name>
</gene>
<keyword evidence="5" id="KW-0677">Repeat</keyword>
<evidence type="ECO:0000256" key="5">
    <source>
        <dbReference type="ARBA" id="ARBA00022737"/>
    </source>
</evidence>
<dbReference type="Pfam" id="PF12931">
    <property type="entry name" value="TPR_Sec16"/>
    <property type="match status" value="1"/>
</dbReference>
<dbReference type="Gene3D" id="1.20.940.10">
    <property type="entry name" value="Functional domain of the splicing factor Prp18"/>
    <property type="match status" value="1"/>
</dbReference>
<keyword evidence="7" id="KW-0931">ER-Golgi transport</keyword>
<dbReference type="Gene3D" id="2.130.10.10">
    <property type="entry name" value="YVTN repeat-like/Quinoprotein amine dehydrogenase"/>
    <property type="match status" value="1"/>
</dbReference>
<dbReference type="SMART" id="SM00320">
    <property type="entry name" value="WD40"/>
    <property type="match status" value="6"/>
</dbReference>
<dbReference type="GO" id="GO:0090110">
    <property type="term" value="P:COPII-coated vesicle cargo loading"/>
    <property type="evidence" value="ECO:0007669"/>
    <property type="project" value="TreeGrafter"/>
</dbReference>
<feature type="compositionally biased region" description="Polar residues" evidence="10">
    <location>
        <begin position="600"/>
        <end position="611"/>
    </location>
</feature>
<dbReference type="Pfam" id="PF00400">
    <property type="entry name" value="WD40"/>
    <property type="match status" value="2"/>
</dbReference>
<dbReference type="InterPro" id="IPR036322">
    <property type="entry name" value="WD40_repeat_dom_sf"/>
</dbReference>
<dbReference type="GO" id="GO:0005198">
    <property type="term" value="F:structural molecule activity"/>
    <property type="evidence" value="ECO:0007669"/>
    <property type="project" value="TreeGrafter"/>
</dbReference>
<feature type="region of interest" description="Disordered" evidence="10">
    <location>
        <begin position="1166"/>
        <end position="1198"/>
    </location>
</feature>
<evidence type="ECO:0000256" key="3">
    <source>
        <dbReference type="ARBA" id="ARBA00022448"/>
    </source>
</evidence>
<dbReference type="PROSITE" id="PS50294">
    <property type="entry name" value="WD_REPEATS_REGION"/>
    <property type="match status" value="1"/>
</dbReference>
<dbReference type="InterPro" id="IPR001680">
    <property type="entry name" value="WD40_rpt"/>
</dbReference>
<organism evidence="12">
    <name type="scientific">Mucochytrium quahogii</name>
    <dbReference type="NCBI Taxonomy" id="96639"/>
    <lineage>
        <taxon>Eukaryota</taxon>
        <taxon>Sar</taxon>
        <taxon>Stramenopiles</taxon>
        <taxon>Bigyra</taxon>
        <taxon>Labyrinthulomycetes</taxon>
        <taxon>Thraustochytrida</taxon>
        <taxon>Thraustochytriidae</taxon>
        <taxon>Mucochytrium</taxon>
    </lineage>
</organism>
<protein>
    <recommendedName>
        <fullName evidence="11">Sec16 Sec23-binding domain-containing protein</fullName>
    </recommendedName>
</protein>
<keyword evidence="6" id="KW-0256">Endoplasmic reticulum</keyword>
<feature type="compositionally biased region" description="Low complexity" evidence="10">
    <location>
        <begin position="990"/>
        <end position="999"/>
    </location>
</feature>
<keyword evidence="3" id="KW-0813">Transport</keyword>
<dbReference type="PANTHER" id="PTHR13923:SF11">
    <property type="entry name" value="SECRETORY 31, ISOFORM D"/>
    <property type="match status" value="1"/>
</dbReference>
<dbReference type="GO" id="GO:0015031">
    <property type="term" value="P:protein transport"/>
    <property type="evidence" value="ECO:0007669"/>
    <property type="project" value="UniProtKB-KW"/>
</dbReference>
<comment type="similarity">
    <text evidence="2">Belongs to the WD repeat SEC31 family.</text>
</comment>
<accession>A0A7S2W3A2</accession>
<feature type="region of interest" description="Disordered" evidence="10">
    <location>
        <begin position="442"/>
        <end position="461"/>
    </location>
</feature>
<sequence>MSLLQEISDKGATTAWCPIKQPNSLIALGSKDGASGETFDDYGGELAVYGMDFTTANRGSPKLIGKTATSTRFNCLAWGSKGPSGLGVIAGGMQNGAINIWDPKKIENPLAVVEKHKSKVNSLQFNPHPATAHLMATGASDNEVYIVDLNNPAKPNVYSPAGPGCQKHSAEVRSVAWNTEVVHVLATAALDGVCTVWSLKAKKPWAEIRDPSGAGFSAIAWSPAQGLHLLTASNDDRDPVLRLWDVRSSTTQPLAEYRGHTGGIFSVSWCTSDPSYVLSCAKDNRTLLWDLYSGKAVYELGGGSASKPASSNGYQPGLQGQMNGYGGHNAAFGDHSMGGGANAAFGGAPQASNIFEGSTGLGGGGSGRRYQVQFSPHDRTLFSACSLDRKVQVFSINGANGGNTNAQNAVNSNPPRKLRGQKWMVRPCGGAFGFGGKFVSFASPPQPAQGEQPSSSNAPRRGIIRVSSIVDSPEFVQRAIDWDQEITQALQMDLQQQSADPSQPAYTNLIQICTKKAGQSKDPAERDIWSFMKVLFEPSARDKILQELGFNMDAITALVSAMDKRAVPAEPQQNPNFEEQNVLDQQNLSSPQPQSQEQNGFSPDQGTIAQNGAPSQVFESMQHSGSALGAFDDFNPEEEKRVEEDVVPPAEQESEPAPPTPVEEPQQSEPQIEKVVRSLQDVSLDDVEVKDPKVDDLINKALLIGNFPVAVDICLENNRFADALLLSTCGGGALYDETVHKYLEKFYGKKPYVPILAAVVKTELDTFVQRSELSGDKWKEVLAIVSQYGKSEQVPGLCEILAGRLQTERTDSDAMIAACLCYICAKNVEKTVDIFLQEGQKLSAVEMAESVVQKTSVYLHALSDPQSMMSIANVMEQYLNYSEALANQGLLDYAAKYISSIDTTVMSAQQQEYDTYGNPVGTPQLSKSEQDHNTQAQRALELSDRVYGAHSNPVQDLGQYIPARVVPFQVKQFGVAPSNTPYVPEPPAPVQQEFQQQNQMNTYASSSSNQGNAYGGAYGGNAGAPSNAPAPQYQPQNTQQGFGVPQQPQFNNAAPAQPQFNNAAQPSQFNSAGPPQPQFNNAPQQQQQFNNAPQQQQQFNSNPPFGGQQSAPATPMTQQQPAPQASRPQSSSSYVPENDGFGSTAGNPAAGQKYGNLTGAAAQQPFAAAAGGSQPGYWNPNQTTQQPQQQAAPAPAVPRVMPPQMGPVVQSLEQHLQRLGGAAVSAMDKRKLTDVTKSVEALKEKLMTGKVQEDLFPEITQLIQAIVGGDMNTANSIRSSLTARTHVWAEQKEWLKGMTSLVLLSRSLAQR</sequence>
<feature type="domain" description="Sec16 Sec23-binding" evidence="11">
    <location>
        <begin position="698"/>
        <end position="911"/>
    </location>
</feature>
<evidence type="ECO:0000256" key="10">
    <source>
        <dbReference type="SAM" id="MobiDB-lite"/>
    </source>
</evidence>
<feature type="region of interest" description="Disordered" evidence="10">
    <location>
        <begin position="585"/>
        <end position="611"/>
    </location>
</feature>
<feature type="compositionally biased region" description="Low complexity" evidence="10">
    <location>
        <begin position="1039"/>
        <end position="1066"/>
    </location>
</feature>
<feature type="repeat" description="WD" evidence="9">
    <location>
        <begin position="257"/>
        <end position="299"/>
    </location>
</feature>
<dbReference type="InterPro" id="IPR019775">
    <property type="entry name" value="WD40_repeat_CS"/>
</dbReference>
<evidence type="ECO:0000256" key="1">
    <source>
        <dbReference type="ARBA" id="ARBA00004240"/>
    </source>
</evidence>
<evidence type="ECO:0000256" key="2">
    <source>
        <dbReference type="ARBA" id="ARBA00009358"/>
    </source>
</evidence>
<feature type="compositionally biased region" description="Low complexity" evidence="10">
    <location>
        <begin position="1078"/>
        <end position="1133"/>
    </location>
</feature>
<dbReference type="GO" id="GO:0030127">
    <property type="term" value="C:COPII vesicle coat"/>
    <property type="evidence" value="ECO:0007669"/>
    <property type="project" value="TreeGrafter"/>
</dbReference>
<feature type="compositionally biased region" description="Polar residues" evidence="10">
    <location>
        <begin position="449"/>
        <end position="458"/>
    </location>
</feature>
<proteinExistence type="inferred from homology"/>
<dbReference type="PROSITE" id="PS50082">
    <property type="entry name" value="WD_REPEATS_2"/>
    <property type="match status" value="3"/>
</dbReference>
<evidence type="ECO:0000256" key="6">
    <source>
        <dbReference type="ARBA" id="ARBA00022824"/>
    </source>
</evidence>
<feature type="repeat" description="WD" evidence="9">
    <location>
        <begin position="113"/>
        <end position="157"/>
    </location>
</feature>
<feature type="region of interest" description="Disordered" evidence="10">
    <location>
        <begin position="637"/>
        <end position="671"/>
    </location>
</feature>
<evidence type="ECO:0000256" key="7">
    <source>
        <dbReference type="ARBA" id="ARBA00022892"/>
    </source>
</evidence>
<dbReference type="SUPFAM" id="SSF50978">
    <property type="entry name" value="WD40 repeat-like"/>
    <property type="match status" value="1"/>
</dbReference>
<feature type="compositionally biased region" description="Gly residues" evidence="10">
    <location>
        <begin position="1013"/>
        <end position="1022"/>
    </location>
</feature>
<dbReference type="GO" id="GO:0007029">
    <property type="term" value="P:endoplasmic reticulum organization"/>
    <property type="evidence" value="ECO:0007669"/>
    <property type="project" value="TreeGrafter"/>
</dbReference>
<feature type="region of interest" description="Disordered" evidence="10">
    <location>
        <begin position="979"/>
        <end position="1150"/>
    </location>
</feature>
<dbReference type="GO" id="GO:0070971">
    <property type="term" value="C:endoplasmic reticulum exit site"/>
    <property type="evidence" value="ECO:0007669"/>
    <property type="project" value="TreeGrafter"/>
</dbReference>
<dbReference type="InterPro" id="IPR015943">
    <property type="entry name" value="WD40/YVTN_repeat-like_dom_sf"/>
</dbReference>
<feature type="repeat" description="WD" evidence="9">
    <location>
        <begin position="165"/>
        <end position="200"/>
    </location>
</feature>